<evidence type="ECO:0000313" key="1">
    <source>
        <dbReference type="EMBL" id="CAA0839456.1"/>
    </source>
</evidence>
<name>A0A9N7NUV3_STRHE</name>
<protein>
    <submittedName>
        <fullName evidence="1">Uncharacterized protein</fullName>
    </submittedName>
</protein>
<accession>A0A9N7NUV3</accession>
<dbReference type="AlphaFoldDB" id="A0A9N7NUV3"/>
<keyword evidence="2" id="KW-1185">Reference proteome</keyword>
<gene>
    <name evidence="1" type="ORF">SHERM_06022</name>
</gene>
<dbReference type="InterPro" id="IPR012340">
    <property type="entry name" value="NA-bd_OB-fold"/>
</dbReference>
<sequence length="418" mass="46770">MKKTIPIAQIEEKVRGWTALVQVLDRSHILVSEENPTISCRRFVFVDLDGTRVSAVAYYENIPPSSTHLIPLKKYYVSGATLKKATESDKIGPYQFTWTINHNTFIEPYEDGLVEEMFWPIEYQKFGNLQRFIDIEDLQNIQGLVAHAFDVKEIGLQTISRDIVLVNNERIPIILTLWNTYAANEGYQLASTVSAGNVVLAMRVKVTTLHGLSLSTRAGSSILINPPTPEAAILRQWARIPITIEDGTGSIDAVAYGQDAEKLIGKTERKVTRIYRKEDKRAHVVCFIRSFETNGVPNSVIKLYLDDELPDYILANTDDYMVEELPGNNQPDGKTEIKKTNTKECVLALAAQTAAKDGGRTSKPETRRALKLKTNKNAVSDRKSSCADECSGSYLQKKKLSKQTTINSLAKKKARSTK</sequence>
<reference evidence="1" key="1">
    <citation type="submission" date="2019-12" db="EMBL/GenBank/DDBJ databases">
        <authorList>
            <person name="Scholes J."/>
        </authorList>
    </citation>
    <scope>NUCLEOTIDE SEQUENCE</scope>
</reference>
<organism evidence="1 2">
    <name type="scientific">Striga hermonthica</name>
    <name type="common">Purple witchweed</name>
    <name type="synonym">Buchnera hermonthica</name>
    <dbReference type="NCBI Taxonomy" id="68872"/>
    <lineage>
        <taxon>Eukaryota</taxon>
        <taxon>Viridiplantae</taxon>
        <taxon>Streptophyta</taxon>
        <taxon>Embryophyta</taxon>
        <taxon>Tracheophyta</taxon>
        <taxon>Spermatophyta</taxon>
        <taxon>Magnoliopsida</taxon>
        <taxon>eudicotyledons</taxon>
        <taxon>Gunneridae</taxon>
        <taxon>Pentapetalae</taxon>
        <taxon>asterids</taxon>
        <taxon>lamiids</taxon>
        <taxon>Lamiales</taxon>
        <taxon>Orobanchaceae</taxon>
        <taxon>Buchnereae</taxon>
        <taxon>Striga</taxon>
    </lineage>
</organism>
<proteinExistence type="predicted"/>
<comment type="caution">
    <text evidence="1">The sequence shown here is derived from an EMBL/GenBank/DDBJ whole genome shotgun (WGS) entry which is preliminary data.</text>
</comment>
<dbReference type="SUPFAM" id="SSF50249">
    <property type="entry name" value="Nucleic acid-binding proteins"/>
    <property type="match status" value="2"/>
</dbReference>
<dbReference type="Gene3D" id="2.40.50.140">
    <property type="entry name" value="Nucleic acid-binding proteins"/>
    <property type="match status" value="2"/>
</dbReference>
<evidence type="ECO:0000313" key="2">
    <source>
        <dbReference type="Proteomes" id="UP001153555"/>
    </source>
</evidence>
<dbReference type="OrthoDB" id="1304010at2759"/>
<dbReference type="EMBL" id="CACSLK010031421">
    <property type="protein sequence ID" value="CAA0839456.1"/>
    <property type="molecule type" value="Genomic_DNA"/>
</dbReference>
<dbReference type="Proteomes" id="UP001153555">
    <property type="component" value="Unassembled WGS sequence"/>
</dbReference>